<gene>
    <name evidence="2" type="ORF">CJ240_01835</name>
</gene>
<name>A0ABX4UUD5_9ACTO</name>
<organism evidence="2 3">
    <name type="scientific">Varibaculum cambriense</name>
    <dbReference type="NCBI Taxonomy" id="184870"/>
    <lineage>
        <taxon>Bacteria</taxon>
        <taxon>Bacillati</taxon>
        <taxon>Actinomycetota</taxon>
        <taxon>Actinomycetes</taxon>
        <taxon>Actinomycetales</taxon>
        <taxon>Actinomycetaceae</taxon>
        <taxon>Varibaculum</taxon>
    </lineage>
</organism>
<reference evidence="2 3" key="1">
    <citation type="submission" date="2017-09" db="EMBL/GenBank/DDBJ databases">
        <title>Bacterial strain isolated from the female urinary microbiota.</title>
        <authorList>
            <person name="Thomas-White K."/>
            <person name="Kumar N."/>
            <person name="Forster S."/>
            <person name="Putonti C."/>
            <person name="Lawley T."/>
            <person name="Wolfe A.J."/>
        </authorList>
    </citation>
    <scope>NUCLEOTIDE SEQUENCE [LARGE SCALE GENOMIC DNA]</scope>
    <source>
        <strain evidence="2 3">UMB0744</strain>
    </source>
</reference>
<keyword evidence="2" id="KW-0378">Hydrolase</keyword>
<accession>A0ABX4UUD5</accession>
<evidence type="ECO:0000313" key="3">
    <source>
        <dbReference type="Proteomes" id="UP000243201"/>
    </source>
</evidence>
<dbReference type="InterPro" id="IPR000073">
    <property type="entry name" value="AB_hydrolase_1"/>
</dbReference>
<comment type="caution">
    <text evidence="2">The sequence shown here is derived from an EMBL/GenBank/DDBJ whole genome shotgun (WGS) entry which is preliminary data.</text>
</comment>
<dbReference type="PRINTS" id="PR00111">
    <property type="entry name" value="ABHYDROLASE"/>
</dbReference>
<dbReference type="InterPro" id="IPR029058">
    <property type="entry name" value="AB_hydrolase_fold"/>
</dbReference>
<proteinExistence type="predicted"/>
<feature type="domain" description="AB hydrolase-1" evidence="1">
    <location>
        <begin position="30"/>
        <end position="257"/>
    </location>
</feature>
<keyword evidence="3" id="KW-1185">Reference proteome</keyword>
<dbReference type="Pfam" id="PF00561">
    <property type="entry name" value="Abhydrolase_1"/>
    <property type="match status" value="1"/>
</dbReference>
<dbReference type="InterPro" id="IPR050266">
    <property type="entry name" value="AB_hydrolase_sf"/>
</dbReference>
<dbReference type="PANTHER" id="PTHR43798:SF33">
    <property type="entry name" value="HYDROLASE, PUTATIVE (AFU_ORTHOLOGUE AFUA_2G14860)-RELATED"/>
    <property type="match status" value="1"/>
</dbReference>
<evidence type="ECO:0000259" key="1">
    <source>
        <dbReference type="Pfam" id="PF00561"/>
    </source>
</evidence>
<dbReference type="Proteomes" id="UP000243201">
    <property type="component" value="Unassembled WGS sequence"/>
</dbReference>
<dbReference type="EMBL" id="PNGC01000001">
    <property type="protein sequence ID" value="PMB90499.1"/>
    <property type="molecule type" value="Genomic_DNA"/>
</dbReference>
<dbReference type="Gene3D" id="3.40.50.1820">
    <property type="entry name" value="alpha/beta hydrolase"/>
    <property type="match status" value="1"/>
</dbReference>
<dbReference type="GO" id="GO:0016787">
    <property type="term" value="F:hydrolase activity"/>
    <property type="evidence" value="ECO:0007669"/>
    <property type="project" value="UniProtKB-KW"/>
</dbReference>
<dbReference type="SUPFAM" id="SSF53474">
    <property type="entry name" value="alpha/beta-Hydrolases"/>
    <property type="match status" value="1"/>
</dbReference>
<dbReference type="PANTHER" id="PTHR43798">
    <property type="entry name" value="MONOACYLGLYCEROL LIPASE"/>
    <property type="match status" value="1"/>
</dbReference>
<protein>
    <submittedName>
        <fullName evidence="2">Alpha/beta hydrolase</fullName>
    </submittedName>
</protein>
<evidence type="ECO:0000313" key="2">
    <source>
        <dbReference type="EMBL" id="PMB90499.1"/>
    </source>
</evidence>
<sequence>MRPCPPSCAKMGNMNVAIFTRDAHRMAGTPAVVLLAAFPYDHRMWEGVARRFEGVPVIAIDPPGFGHSPIPLDPPSLEIYADYVAQAVRAEGAEKILVCGNSMGGYTAQAMIERHPRLVGGVVLVGTKADIDTPAARAARTEMAVGALVGRAQEQLVKSIPTMLAKETLTDFPKIPELMEKWINEAPGEAISWAQRALAARPGRLETLGRAQIPAMVVRGEQDQNSTAAQAEAMAKALGTRVVSVPRAGHLVPLEAPSAVARAVMSVYRRMS</sequence>